<dbReference type="InterPro" id="IPR006675">
    <property type="entry name" value="HDIG_dom"/>
</dbReference>
<dbReference type="SUPFAM" id="SSF109604">
    <property type="entry name" value="HD-domain/PDEase-like"/>
    <property type="match status" value="1"/>
</dbReference>
<comment type="caution">
    <text evidence="3">The sequence shown here is derived from an EMBL/GenBank/DDBJ whole genome shotgun (WGS) entry which is preliminary data.</text>
</comment>
<dbReference type="SUPFAM" id="SSF52540">
    <property type="entry name" value="P-loop containing nucleoside triphosphate hydrolases"/>
    <property type="match status" value="1"/>
</dbReference>
<dbReference type="PANTHER" id="PTHR47545">
    <property type="entry name" value="MULTIFUNCTIONAL CCA PROTEIN"/>
    <property type="match status" value="1"/>
</dbReference>
<evidence type="ECO:0000313" key="3">
    <source>
        <dbReference type="EMBL" id="RAJ05533.1"/>
    </source>
</evidence>
<accession>A0A327QQA7</accession>
<keyword evidence="3" id="KW-0808">Transferase</keyword>
<dbReference type="InterPro" id="IPR050124">
    <property type="entry name" value="tRNA_CCA-adding_enzyme"/>
</dbReference>
<dbReference type="Pfam" id="PF01966">
    <property type="entry name" value="HD"/>
    <property type="match status" value="1"/>
</dbReference>
<dbReference type="Proteomes" id="UP000249547">
    <property type="component" value="Unassembled WGS sequence"/>
</dbReference>
<feature type="domain" description="HD" evidence="2">
    <location>
        <begin position="39"/>
        <end position="123"/>
    </location>
</feature>
<dbReference type="NCBIfam" id="TIGR00277">
    <property type="entry name" value="HDIG"/>
    <property type="match status" value="1"/>
</dbReference>
<evidence type="ECO:0000313" key="4">
    <source>
        <dbReference type="Proteomes" id="UP000249547"/>
    </source>
</evidence>
<organism evidence="3 4">
    <name type="scientific">Chitinophaga skermanii</name>
    <dbReference type="NCBI Taxonomy" id="331697"/>
    <lineage>
        <taxon>Bacteria</taxon>
        <taxon>Pseudomonadati</taxon>
        <taxon>Bacteroidota</taxon>
        <taxon>Chitinophagia</taxon>
        <taxon>Chitinophagales</taxon>
        <taxon>Chitinophagaceae</taxon>
        <taxon>Chitinophaga</taxon>
    </lineage>
</organism>
<proteinExistence type="predicted"/>
<dbReference type="InterPro" id="IPR006674">
    <property type="entry name" value="HD_domain"/>
</dbReference>
<dbReference type="GO" id="GO:0000166">
    <property type="term" value="F:nucleotide binding"/>
    <property type="evidence" value="ECO:0007669"/>
    <property type="project" value="UniProtKB-KW"/>
</dbReference>
<dbReference type="Pfam" id="PF13671">
    <property type="entry name" value="AAA_33"/>
    <property type="match status" value="1"/>
</dbReference>
<name>A0A327QQA7_9BACT</name>
<evidence type="ECO:0000256" key="1">
    <source>
        <dbReference type="ARBA" id="ARBA00022741"/>
    </source>
</evidence>
<dbReference type="GO" id="GO:0016740">
    <property type="term" value="F:transferase activity"/>
    <property type="evidence" value="ECO:0007669"/>
    <property type="project" value="UniProtKB-KW"/>
</dbReference>
<dbReference type="InterPro" id="IPR027417">
    <property type="entry name" value="P-loop_NTPase"/>
</dbReference>
<dbReference type="Gene3D" id="3.40.50.300">
    <property type="entry name" value="P-loop containing nucleotide triphosphate hydrolases"/>
    <property type="match status" value="1"/>
</dbReference>
<gene>
    <name evidence="3" type="ORF">LX64_02693</name>
</gene>
<sequence length="357" mass="40469">MDQLATEFDWVADMKGVPQDAIHHAEGDVFVHTGMVCAEMEQLILQHNINEQDAHILRAAALLHDVEKRSTTIIEPGGRITSATHARKGAATARQLLYRNIATPFAIREQICGLVRYHSLPLWAIEKHDPQRSVVEASFHVNTWHLSLLAQADVLGRISADRAELLLKIQLFEQLCLENECLGRQRAFTHENARFHYFDKGGDINYVPFDDFGSQVVLTSGLPGAGKDTHVRKHYADWPVINLDDIRKAHKISPTDKSGNGTVIQLAKEQAKQYLRKQQNFVWNATNITQQMRAQLVSLFVTYKAHVTIDYIEVPYKTLLKQNNNRPTAIPTAALERLVNKLEVPTVFEAHTVRYFV</sequence>
<dbReference type="AlphaFoldDB" id="A0A327QQA7"/>
<keyword evidence="4" id="KW-1185">Reference proteome</keyword>
<dbReference type="InterPro" id="IPR003607">
    <property type="entry name" value="HD/PDEase_dom"/>
</dbReference>
<dbReference type="EMBL" id="QLLL01000004">
    <property type="protein sequence ID" value="RAJ05533.1"/>
    <property type="molecule type" value="Genomic_DNA"/>
</dbReference>
<dbReference type="Gene3D" id="1.10.3210.10">
    <property type="entry name" value="Hypothetical protein af1432"/>
    <property type="match status" value="1"/>
</dbReference>
<protein>
    <submittedName>
        <fullName evidence="3">Putative nucleotidyltransferase with HDIG domain</fullName>
    </submittedName>
</protein>
<reference evidence="3 4" key="1">
    <citation type="submission" date="2018-06" db="EMBL/GenBank/DDBJ databases">
        <title>Genomic Encyclopedia of Archaeal and Bacterial Type Strains, Phase II (KMG-II): from individual species to whole genera.</title>
        <authorList>
            <person name="Goeker M."/>
        </authorList>
    </citation>
    <scope>NUCLEOTIDE SEQUENCE [LARGE SCALE GENOMIC DNA]</scope>
    <source>
        <strain evidence="3 4">DSM 23857</strain>
    </source>
</reference>
<evidence type="ECO:0000259" key="2">
    <source>
        <dbReference type="Pfam" id="PF01966"/>
    </source>
</evidence>
<dbReference type="CDD" id="cd00077">
    <property type="entry name" value="HDc"/>
    <property type="match status" value="1"/>
</dbReference>
<keyword evidence="1" id="KW-0547">Nucleotide-binding</keyword>